<feature type="compositionally biased region" description="Basic residues" evidence="1">
    <location>
        <begin position="165"/>
        <end position="175"/>
    </location>
</feature>
<evidence type="ECO:0000313" key="2">
    <source>
        <dbReference type="EMBL" id="TGO52886.1"/>
    </source>
</evidence>
<comment type="caution">
    <text evidence="2">The sequence shown here is derived from an EMBL/GenBank/DDBJ whole genome shotgun (WGS) entry which is preliminary data.</text>
</comment>
<gene>
    <name evidence="2" type="ORF">BCON_0133g00310</name>
</gene>
<feature type="compositionally biased region" description="Polar residues" evidence="1">
    <location>
        <begin position="75"/>
        <end position="84"/>
    </location>
</feature>
<feature type="compositionally biased region" description="Basic and acidic residues" evidence="1">
    <location>
        <begin position="119"/>
        <end position="134"/>
    </location>
</feature>
<dbReference type="AlphaFoldDB" id="A0A4Z1HUZ5"/>
<reference evidence="2 3" key="1">
    <citation type="submission" date="2017-12" db="EMBL/GenBank/DDBJ databases">
        <title>Comparative genomics of Botrytis spp.</title>
        <authorList>
            <person name="Valero-Jimenez C.A."/>
            <person name="Tapia P."/>
            <person name="Veloso J."/>
            <person name="Silva-Moreno E."/>
            <person name="Staats M."/>
            <person name="Valdes J.H."/>
            <person name="Van Kan J.A.L."/>
        </authorList>
    </citation>
    <scope>NUCLEOTIDE SEQUENCE [LARGE SCALE GENOMIC DNA]</scope>
    <source>
        <strain evidence="2 3">MUCL11595</strain>
    </source>
</reference>
<evidence type="ECO:0000256" key="1">
    <source>
        <dbReference type="SAM" id="MobiDB-lite"/>
    </source>
</evidence>
<accession>A0A4Z1HUZ5</accession>
<dbReference type="OrthoDB" id="3517075at2759"/>
<feature type="region of interest" description="Disordered" evidence="1">
    <location>
        <begin position="71"/>
        <end position="134"/>
    </location>
</feature>
<organism evidence="2 3">
    <name type="scientific">Botryotinia convoluta</name>
    <dbReference type="NCBI Taxonomy" id="54673"/>
    <lineage>
        <taxon>Eukaryota</taxon>
        <taxon>Fungi</taxon>
        <taxon>Dikarya</taxon>
        <taxon>Ascomycota</taxon>
        <taxon>Pezizomycotina</taxon>
        <taxon>Leotiomycetes</taxon>
        <taxon>Helotiales</taxon>
        <taxon>Sclerotiniaceae</taxon>
        <taxon>Botryotinia</taxon>
    </lineage>
</organism>
<feature type="compositionally biased region" description="Polar residues" evidence="1">
    <location>
        <begin position="153"/>
        <end position="164"/>
    </location>
</feature>
<keyword evidence="3" id="KW-1185">Reference proteome</keyword>
<name>A0A4Z1HUZ5_9HELO</name>
<sequence length="224" mass="25195">MNNTPNSIFSRRCQISIFQYRCLHNGQENSARCRNHFNNEPCIPDAVNTEEVKDRDCAECVMRSSGYASDEIYMNTPTNTATKSSGRDDKRGLKRSSLSNQKRSSIKRKSTPSGTGGDKLARSKDIKFQQARSDELRYRRAIVKSRSEGGYRTPTNTPTNTQMKTPKKIPKKSRIGAKAQLKSKMEAEMTGEMELDMKMDGYGDRNDVADLSHKLSSLACDYVG</sequence>
<proteinExistence type="predicted"/>
<protein>
    <submittedName>
        <fullName evidence="2">Uncharacterized protein</fullName>
    </submittedName>
</protein>
<dbReference type="Proteomes" id="UP000297527">
    <property type="component" value="Unassembled WGS sequence"/>
</dbReference>
<dbReference type="EMBL" id="PQXN01000133">
    <property type="protein sequence ID" value="TGO52886.1"/>
    <property type="molecule type" value="Genomic_DNA"/>
</dbReference>
<evidence type="ECO:0000313" key="3">
    <source>
        <dbReference type="Proteomes" id="UP000297527"/>
    </source>
</evidence>
<feature type="region of interest" description="Disordered" evidence="1">
    <location>
        <begin position="146"/>
        <end position="185"/>
    </location>
</feature>